<reference evidence="2 3" key="1">
    <citation type="submission" date="2016-10" db="EMBL/GenBank/DDBJ databases">
        <title>Rodentibacter gen. nov. and new species.</title>
        <authorList>
            <person name="Christensen H."/>
        </authorList>
    </citation>
    <scope>NUCLEOTIDE SEQUENCE [LARGE SCALE GENOMIC DNA]</scope>
    <source>
        <strain evidence="2 3">H1983213011</strain>
    </source>
</reference>
<name>A0A1V3IN79_9PAST</name>
<evidence type="ECO:0000313" key="3">
    <source>
        <dbReference type="Proteomes" id="UP000188728"/>
    </source>
</evidence>
<dbReference type="Proteomes" id="UP000188728">
    <property type="component" value="Unassembled WGS sequence"/>
</dbReference>
<feature type="domain" description="HNH nuclease" evidence="1">
    <location>
        <begin position="74"/>
        <end position="124"/>
    </location>
</feature>
<accession>A0A1V3IN79</accession>
<dbReference type="Gene3D" id="1.10.30.50">
    <property type="match status" value="1"/>
</dbReference>
<dbReference type="InterPro" id="IPR003615">
    <property type="entry name" value="HNH_nuc"/>
</dbReference>
<gene>
    <name evidence="2" type="ORF">BKK51_11445</name>
</gene>
<evidence type="ECO:0000259" key="1">
    <source>
        <dbReference type="SMART" id="SM00507"/>
    </source>
</evidence>
<evidence type="ECO:0000313" key="2">
    <source>
        <dbReference type="EMBL" id="OOF43448.1"/>
    </source>
</evidence>
<organism evidence="2 3">
    <name type="scientific">Rodentibacter trehalosifermentans</name>
    <dbReference type="NCBI Taxonomy" id="1908263"/>
    <lineage>
        <taxon>Bacteria</taxon>
        <taxon>Pseudomonadati</taxon>
        <taxon>Pseudomonadota</taxon>
        <taxon>Gammaproteobacteria</taxon>
        <taxon>Pasteurellales</taxon>
        <taxon>Pasteurellaceae</taxon>
        <taxon>Rodentibacter</taxon>
    </lineage>
</organism>
<dbReference type="SMART" id="SM00507">
    <property type="entry name" value="HNHc"/>
    <property type="match status" value="1"/>
</dbReference>
<keyword evidence="2" id="KW-0540">Nuclease</keyword>
<dbReference type="EMBL" id="MLHK01000072">
    <property type="protein sequence ID" value="OOF43448.1"/>
    <property type="molecule type" value="Genomic_DNA"/>
</dbReference>
<sequence length="214" mass="24761">MKCKIDGCDREAMYKADCVCQKHYFRFMRNGTYDLLPKPTRQYRRSNMKGYQLLFEPRHPLAMSDGYVYEHRLVVYSIYGDKLPHCQFCGSQLTWRNCHVDHIDNDIANNTPSNLRPICRGCNVMRSHSLIPKYTHKGHSKITFNGVTMTANEWARQDRVTVAGNTILNRIKAGWSIESALFSPSMTHPNSKVKHSVPKYKNKFELGSRGLELD</sequence>
<comment type="caution">
    <text evidence="2">The sequence shown here is derived from an EMBL/GenBank/DDBJ whole genome shotgun (WGS) entry which is preliminary data.</text>
</comment>
<dbReference type="GO" id="GO:0004519">
    <property type="term" value="F:endonuclease activity"/>
    <property type="evidence" value="ECO:0007669"/>
    <property type="project" value="UniProtKB-KW"/>
</dbReference>
<keyword evidence="2" id="KW-0255">Endonuclease</keyword>
<dbReference type="AlphaFoldDB" id="A0A1V3IN79"/>
<protein>
    <submittedName>
        <fullName evidence="2">HNH endonuclease</fullName>
    </submittedName>
</protein>
<keyword evidence="2" id="KW-0378">Hydrolase</keyword>
<dbReference type="RefSeq" id="WP_077474646.1">
    <property type="nucleotide sequence ID" value="NZ_MLHK01000072.1"/>
</dbReference>
<dbReference type="CDD" id="cd00085">
    <property type="entry name" value="HNHc"/>
    <property type="match status" value="1"/>
</dbReference>
<proteinExistence type="predicted"/>